<keyword evidence="3" id="KW-0444">Lipid biosynthesis</keyword>
<dbReference type="Proteomes" id="UP000224634">
    <property type="component" value="Unassembled WGS sequence"/>
</dbReference>
<evidence type="ECO:0000256" key="2">
    <source>
        <dbReference type="ARBA" id="ARBA00005377"/>
    </source>
</evidence>
<dbReference type="GO" id="GO:0030674">
    <property type="term" value="F:protein-macromolecule adaptor activity"/>
    <property type="evidence" value="ECO:0007669"/>
    <property type="project" value="TreeGrafter"/>
</dbReference>
<dbReference type="Pfam" id="PF03694">
    <property type="entry name" value="Erg28"/>
    <property type="match status" value="1"/>
</dbReference>
<evidence type="ECO:0000256" key="11">
    <source>
        <dbReference type="ARBA" id="ARBA00023166"/>
    </source>
</evidence>
<keyword evidence="8" id="KW-0756">Sterol biosynthesis</keyword>
<protein>
    <recommendedName>
        <fullName evidence="15">Ergosterol biosynthetic protein 28</fullName>
    </recommendedName>
</protein>
<keyword evidence="14" id="KW-1185">Reference proteome</keyword>
<evidence type="ECO:0000256" key="7">
    <source>
        <dbReference type="ARBA" id="ARBA00022989"/>
    </source>
</evidence>
<dbReference type="EMBL" id="PDNA01000002">
    <property type="protein sequence ID" value="PGH27953.1"/>
    <property type="molecule type" value="Genomic_DNA"/>
</dbReference>
<evidence type="ECO:0000256" key="10">
    <source>
        <dbReference type="ARBA" id="ARBA00023136"/>
    </source>
</evidence>
<dbReference type="GO" id="GO:0005789">
    <property type="term" value="C:endoplasmic reticulum membrane"/>
    <property type="evidence" value="ECO:0007669"/>
    <property type="project" value="UniProtKB-SubCell"/>
</dbReference>
<comment type="caution">
    <text evidence="13">The sequence shown here is derived from an EMBL/GenBank/DDBJ whole genome shotgun (WGS) entry which is preliminary data.</text>
</comment>
<evidence type="ECO:0000313" key="13">
    <source>
        <dbReference type="EMBL" id="PGH27953.1"/>
    </source>
</evidence>
<evidence type="ECO:0008006" key="15">
    <source>
        <dbReference type="Google" id="ProtNLM"/>
    </source>
</evidence>
<keyword evidence="6" id="KW-0752">Steroid biosynthesis</keyword>
<dbReference type="PANTHER" id="PTHR15451">
    <property type="entry name" value="ERGOSTEROL BIOSYNTHETIC PROTEIN 28-RELATED"/>
    <property type="match status" value="1"/>
</dbReference>
<evidence type="ECO:0000256" key="1">
    <source>
        <dbReference type="ARBA" id="ARBA00004477"/>
    </source>
</evidence>
<gene>
    <name evidence="13" type="ORF">AJ80_00207</name>
</gene>
<evidence type="ECO:0000313" key="14">
    <source>
        <dbReference type="Proteomes" id="UP000224634"/>
    </source>
</evidence>
<keyword evidence="5" id="KW-0256">Endoplasmic reticulum</keyword>
<evidence type="ECO:0000256" key="3">
    <source>
        <dbReference type="ARBA" id="ARBA00022516"/>
    </source>
</evidence>
<evidence type="ECO:0000256" key="4">
    <source>
        <dbReference type="ARBA" id="ARBA00022692"/>
    </source>
</evidence>
<keyword evidence="9" id="KW-0443">Lipid metabolism</keyword>
<keyword evidence="11" id="KW-1207">Sterol metabolism</keyword>
<dbReference type="OrthoDB" id="6485510at2759"/>
<name>A0A2B7Z3Z0_POLH7</name>
<dbReference type="PANTHER" id="PTHR15451:SF19">
    <property type="entry name" value="ERGOSTEROL BIOSYNTHETIC PROTEIN 28 HOMOLOG"/>
    <property type="match status" value="1"/>
</dbReference>
<keyword evidence="7" id="KW-1133">Transmembrane helix</keyword>
<evidence type="ECO:0000256" key="5">
    <source>
        <dbReference type="ARBA" id="ARBA00022824"/>
    </source>
</evidence>
<comment type="subcellular location">
    <subcellularLocation>
        <location evidence="1">Endoplasmic reticulum membrane</location>
        <topology evidence="1">Multi-pass membrane protein</topology>
    </subcellularLocation>
</comment>
<sequence length="134" mass="15046">MSSLLLYLPQQSGLLPKWLFFVSVVSSLNSLQSYRSPFYASQLYNAAPPNALASRTFGTWTFLSCVIRMYGAYFIDEPHVYDLTMATYAVALTHFLSEWLVFGSAKAKGRFVSPLCVATGSLLWMVCQRSAYLE</sequence>
<evidence type="ECO:0000256" key="6">
    <source>
        <dbReference type="ARBA" id="ARBA00022955"/>
    </source>
</evidence>
<dbReference type="InterPro" id="IPR005352">
    <property type="entry name" value="Erg28"/>
</dbReference>
<dbReference type="GO" id="GO:0016126">
    <property type="term" value="P:sterol biosynthetic process"/>
    <property type="evidence" value="ECO:0007669"/>
    <property type="project" value="UniProtKB-KW"/>
</dbReference>
<organism evidence="13 14">
    <name type="scientific">Polytolypa hystricis (strain UAMH7299)</name>
    <dbReference type="NCBI Taxonomy" id="1447883"/>
    <lineage>
        <taxon>Eukaryota</taxon>
        <taxon>Fungi</taxon>
        <taxon>Dikarya</taxon>
        <taxon>Ascomycota</taxon>
        <taxon>Pezizomycotina</taxon>
        <taxon>Eurotiomycetes</taxon>
        <taxon>Eurotiomycetidae</taxon>
        <taxon>Onygenales</taxon>
        <taxon>Onygenales incertae sedis</taxon>
        <taxon>Polytolypa</taxon>
    </lineage>
</organism>
<keyword evidence="4" id="KW-0812">Transmembrane</keyword>
<evidence type="ECO:0000256" key="12">
    <source>
        <dbReference type="ARBA" id="ARBA00023221"/>
    </source>
</evidence>
<evidence type="ECO:0000256" key="8">
    <source>
        <dbReference type="ARBA" id="ARBA00023011"/>
    </source>
</evidence>
<dbReference type="AlphaFoldDB" id="A0A2B7Z3Z0"/>
<dbReference type="STRING" id="1447883.A0A2B7Z3Z0"/>
<reference evidence="13 14" key="1">
    <citation type="submission" date="2017-10" db="EMBL/GenBank/DDBJ databases">
        <title>Comparative genomics in systemic dimorphic fungi from Ajellomycetaceae.</title>
        <authorList>
            <person name="Munoz J.F."/>
            <person name="Mcewen J.G."/>
            <person name="Clay O.K."/>
            <person name="Cuomo C.A."/>
        </authorList>
    </citation>
    <scope>NUCLEOTIDE SEQUENCE [LARGE SCALE GENOMIC DNA]</scope>
    <source>
        <strain evidence="13 14">UAMH7299</strain>
    </source>
</reference>
<keyword evidence="10" id="KW-0472">Membrane</keyword>
<evidence type="ECO:0000256" key="9">
    <source>
        <dbReference type="ARBA" id="ARBA00023098"/>
    </source>
</evidence>
<keyword evidence="12" id="KW-0753">Steroid metabolism</keyword>
<comment type="similarity">
    <text evidence="2">Belongs to the ERG28 family.</text>
</comment>
<proteinExistence type="inferred from homology"/>
<accession>A0A2B7Z3Z0</accession>